<feature type="compositionally biased region" description="Low complexity" evidence="9">
    <location>
        <begin position="494"/>
        <end position="504"/>
    </location>
</feature>
<dbReference type="InterPro" id="IPR000276">
    <property type="entry name" value="GPCR_Rhodpsn"/>
</dbReference>
<keyword evidence="6 10" id="KW-0472">Membrane</keyword>
<evidence type="ECO:0000256" key="1">
    <source>
        <dbReference type="ARBA" id="ARBA00004651"/>
    </source>
</evidence>
<organism evidence="12 15">
    <name type="scientific">Rotaria magnacalcarata</name>
    <dbReference type="NCBI Taxonomy" id="392030"/>
    <lineage>
        <taxon>Eukaryota</taxon>
        <taxon>Metazoa</taxon>
        <taxon>Spiralia</taxon>
        <taxon>Gnathifera</taxon>
        <taxon>Rotifera</taxon>
        <taxon>Eurotatoria</taxon>
        <taxon>Bdelloidea</taxon>
        <taxon>Philodinida</taxon>
        <taxon>Philodinidae</taxon>
        <taxon>Rotaria</taxon>
    </lineage>
</organism>
<evidence type="ECO:0000313" key="13">
    <source>
        <dbReference type="EMBL" id="CAF1595567.1"/>
    </source>
</evidence>
<dbReference type="InterPro" id="IPR017452">
    <property type="entry name" value="GPCR_Rhodpsn_7TM"/>
</dbReference>
<evidence type="ECO:0000256" key="5">
    <source>
        <dbReference type="ARBA" id="ARBA00023040"/>
    </source>
</evidence>
<evidence type="ECO:0000256" key="10">
    <source>
        <dbReference type="SAM" id="Phobius"/>
    </source>
</evidence>
<evidence type="ECO:0000256" key="6">
    <source>
        <dbReference type="ARBA" id="ARBA00023136"/>
    </source>
</evidence>
<keyword evidence="8" id="KW-0807">Transducer</keyword>
<feature type="transmembrane region" description="Helical" evidence="10">
    <location>
        <begin position="157"/>
        <end position="181"/>
    </location>
</feature>
<evidence type="ECO:0000259" key="11">
    <source>
        <dbReference type="PROSITE" id="PS50262"/>
    </source>
</evidence>
<evidence type="ECO:0000256" key="8">
    <source>
        <dbReference type="ARBA" id="ARBA00023224"/>
    </source>
</evidence>
<keyword evidence="2" id="KW-1003">Cell membrane</keyword>
<feature type="transmembrane region" description="Helical" evidence="10">
    <location>
        <begin position="102"/>
        <end position="126"/>
    </location>
</feature>
<feature type="compositionally biased region" description="Basic and acidic residues" evidence="9">
    <location>
        <begin position="543"/>
        <end position="558"/>
    </location>
</feature>
<feature type="compositionally biased region" description="Basic and acidic residues" evidence="9">
    <location>
        <begin position="518"/>
        <end position="527"/>
    </location>
</feature>
<keyword evidence="5" id="KW-0297">G-protein coupled receptor</keyword>
<dbReference type="GO" id="GO:0005886">
    <property type="term" value="C:plasma membrane"/>
    <property type="evidence" value="ECO:0007669"/>
    <property type="project" value="UniProtKB-SubCell"/>
</dbReference>
<dbReference type="Proteomes" id="UP000663824">
    <property type="component" value="Unassembled WGS sequence"/>
</dbReference>
<dbReference type="GO" id="GO:0042277">
    <property type="term" value="F:peptide binding"/>
    <property type="evidence" value="ECO:0007669"/>
    <property type="project" value="TreeGrafter"/>
</dbReference>
<dbReference type="EMBL" id="CAJNOW010009805">
    <property type="protein sequence ID" value="CAF1570418.1"/>
    <property type="molecule type" value="Genomic_DNA"/>
</dbReference>
<dbReference type="PANTHER" id="PTHR24229:SF40">
    <property type="entry name" value="ALLATOSTATIN C RECEPTOR 1-RELATED"/>
    <property type="match status" value="1"/>
</dbReference>
<keyword evidence="4 10" id="KW-1133">Transmembrane helix</keyword>
<reference evidence="12" key="1">
    <citation type="submission" date="2021-02" db="EMBL/GenBank/DDBJ databases">
        <authorList>
            <person name="Nowell W R."/>
        </authorList>
    </citation>
    <scope>NUCLEOTIDE SEQUENCE</scope>
</reference>
<feature type="compositionally biased region" description="Basic residues" evidence="9">
    <location>
        <begin position="505"/>
        <end position="517"/>
    </location>
</feature>
<feature type="region of interest" description="Disordered" evidence="9">
    <location>
        <begin position="484"/>
        <end position="558"/>
    </location>
</feature>
<dbReference type="PANTHER" id="PTHR24229">
    <property type="entry name" value="NEUROPEPTIDES RECEPTOR"/>
    <property type="match status" value="1"/>
</dbReference>
<dbReference type="PROSITE" id="PS50262">
    <property type="entry name" value="G_PROTEIN_RECEP_F1_2"/>
    <property type="match status" value="1"/>
</dbReference>
<dbReference type="GO" id="GO:0004930">
    <property type="term" value="F:G protein-coupled receptor activity"/>
    <property type="evidence" value="ECO:0007669"/>
    <property type="project" value="UniProtKB-KW"/>
</dbReference>
<dbReference type="AlphaFoldDB" id="A0A815YIA0"/>
<evidence type="ECO:0000256" key="3">
    <source>
        <dbReference type="ARBA" id="ARBA00022692"/>
    </source>
</evidence>
<protein>
    <recommendedName>
        <fullName evidence="11">G-protein coupled receptors family 1 profile domain-containing protein</fullName>
    </recommendedName>
</protein>
<accession>A0A815YIA0</accession>
<name>A0A815YIA0_9BILA</name>
<dbReference type="SUPFAM" id="SSF81321">
    <property type="entry name" value="Family A G protein-coupled receptor-like"/>
    <property type="match status" value="1"/>
</dbReference>
<keyword evidence="3 10" id="KW-0812">Transmembrane</keyword>
<proteinExistence type="predicted"/>
<dbReference type="Gene3D" id="1.20.1070.10">
    <property type="entry name" value="Rhodopsin 7-helix transmembrane proteins"/>
    <property type="match status" value="1"/>
</dbReference>
<dbReference type="Pfam" id="PF00001">
    <property type="entry name" value="7tm_1"/>
    <property type="match status" value="1"/>
</dbReference>
<feature type="transmembrane region" description="Helical" evidence="10">
    <location>
        <begin position="342"/>
        <end position="360"/>
    </location>
</feature>
<feature type="transmembrane region" description="Helical" evidence="10">
    <location>
        <begin position="201"/>
        <end position="222"/>
    </location>
</feature>
<sequence>MNKTSLIDLTSFLFNLHGDKNLTLLANQQPDENALLNSTITTITTTTTAAAATTIITTTTNKIFRLWNSSRVLAATRHIAPATSSSSLFKKYFFFKSPFNRIMRIVELFILSLTLPCYAIVFILFIELTVQRINSNTAVSGGGSRSRTQRRRQRMRSLIWTSNYLLVDFLGLLYELIYVIIHLTGDLATSSLAGRFYCQMQVYLSLYLTVLMAYSLTAISIYRRRHFVNLHSEATRSRRRSLFFITALWIMPIITSIVPAYLLIYLNILRITQHEATNECQISYAYGSTIAAIYMCYRLGNIFLLPLSISFACYLTICTDLIRMQRRFTRTCERNVHIRKNLILQILFLFLNFAVFWLPAEIITLYTKSRLLKDTVQVTKSLNILLDPLIITGFDTRFSTAAQRFLSKWRLDEILRCFSSNRLMSLSTASVHLTSSPTAIELNRLKQSTSICTNVQATSDQQMPRVTWNLADDDINGLESTTNHASIINEQRSKSSTKTNSQTKQRQKQQPPRRKRPQHTESTKLRQEPLGVRRSRFNQAQIKKIDNHLPTKGHIENK</sequence>
<dbReference type="EMBL" id="CAJNOV010016764">
    <property type="protein sequence ID" value="CAF1595567.1"/>
    <property type="molecule type" value="Genomic_DNA"/>
</dbReference>
<comment type="caution">
    <text evidence="12">The sequence shown here is derived from an EMBL/GenBank/DDBJ whole genome shotgun (WGS) entry which is preliminary data.</text>
</comment>
<dbReference type="GO" id="GO:0043005">
    <property type="term" value="C:neuron projection"/>
    <property type="evidence" value="ECO:0007669"/>
    <property type="project" value="TreeGrafter"/>
</dbReference>
<comment type="subcellular location">
    <subcellularLocation>
        <location evidence="1">Cell membrane</location>
        <topology evidence="1">Multi-pass membrane protein</topology>
    </subcellularLocation>
</comment>
<evidence type="ECO:0000256" key="4">
    <source>
        <dbReference type="ARBA" id="ARBA00022989"/>
    </source>
</evidence>
<dbReference type="EMBL" id="CAJNRE010006685">
    <property type="protein sequence ID" value="CAF2057892.1"/>
    <property type="molecule type" value="Genomic_DNA"/>
</dbReference>
<gene>
    <name evidence="13" type="ORF">CJN711_LOCUS34536</name>
    <name evidence="12" type="ORF">KQP761_LOCUS19120</name>
    <name evidence="14" type="ORF">MBJ925_LOCUS14322</name>
</gene>
<evidence type="ECO:0000256" key="7">
    <source>
        <dbReference type="ARBA" id="ARBA00023170"/>
    </source>
</evidence>
<keyword evidence="7" id="KW-0675">Receptor</keyword>
<evidence type="ECO:0000313" key="15">
    <source>
        <dbReference type="Proteomes" id="UP000663834"/>
    </source>
</evidence>
<dbReference type="Proteomes" id="UP000663834">
    <property type="component" value="Unassembled WGS sequence"/>
</dbReference>
<evidence type="ECO:0000256" key="2">
    <source>
        <dbReference type="ARBA" id="ARBA00022475"/>
    </source>
</evidence>
<evidence type="ECO:0000313" key="12">
    <source>
        <dbReference type="EMBL" id="CAF1570418.1"/>
    </source>
</evidence>
<feature type="domain" description="G-protein coupled receptors family 1 profile" evidence="11">
    <location>
        <begin position="135"/>
        <end position="391"/>
    </location>
</feature>
<feature type="transmembrane region" description="Helical" evidence="10">
    <location>
        <begin position="302"/>
        <end position="322"/>
    </location>
</feature>
<dbReference type="Proteomes" id="UP000663855">
    <property type="component" value="Unassembled WGS sequence"/>
</dbReference>
<dbReference type="CDD" id="cd00637">
    <property type="entry name" value="7tm_classA_rhodopsin-like"/>
    <property type="match status" value="1"/>
</dbReference>
<evidence type="ECO:0000313" key="14">
    <source>
        <dbReference type="EMBL" id="CAF2057892.1"/>
    </source>
</evidence>
<dbReference type="OrthoDB" id="10044959at2759"/>
<evidence type="ECO:0000256" key="9">
    <source>
        <dbReference type="SAM" id="MobiDB-lite"/>
    </source>
</evidence>
<feature type="transmembrane region" description="Helical" evidence="10">
    <location>
        <begin position="242"/>
        <end position="264"/>
    </location>
</feature>